<sequence>MKMKDEVVFQVVRTILPNQELVAYLHRNGAPETLTDVFMRATRRSDVTSTPDLSKGMPDTFNLTM</sequence>
<comment type="caution">
    <text evidence="1">The sequence shown here is derived from an EMBL/GenBank/DDBJ whole genome shotgun (WGS) entry which is preliminary data.</text>
</comment>
<dbReference type="EMBL" id="JAIWYP010000001">
    <property type="protein sequence ID" value="KAH3883684.1"/>
    <property type="molecule type" value="Genomic_DNA"/>
</dbReference>
<organism evidence="1 2">
    <name type="scientific">Dreissena polymorpha</name>
    <name type="common">Zebra mussel</name>
    <name type="synonym">Mytilus polymorpha</name>
    <dbReference type="NCBI Taxonomy" id="45954"/>
    <lineage>
        <taxon>Eukaryota</taxon>
        <taxon>Metazoa</taxon>
        <taxon>Spiralia</taxon>
        <taxon>Lophotrochozoa</taxon>
        <taxon>Mollusca</taxon>
        <taxon>Bivalvia</taxon>
        <taxon>Autobranchia</taxon>
        <taxon>Heteroconchia</taxon>
        <taxon>Euheterodonta</taxon>
        <taxon>Imparidentia</taxon>
        <taxon>Neoheterodontei</taxon>
        <taxon>Myida</taxon>
        <taxon>Dreissenoidea</taxon>
        <taxon>Dreissenidae</taxon>
        <taxon>Dreissena</taxon>
    </lineage>
</organism>
<keyword evidence="2" id="KW-1185">Reference proteome</keyword>
<reference evidence="1" key="1">
    <citation type="journal article" date="2019" name="bioRxiv">
        <title>The Genome of the Zebra Mussel, Dreissena polymorpha: A Resource for Invasive Species Research.</title>
        <authorList>
            <person name="McCartney M.A."/>
            <person name="Auch B."/>
            <person name="Kono T."/>
            <person name="Mallez S."/>
            <person name="Zhang Y."/>
            <person name="Obille A."/>
            <person name="Becker A."/>
            <person name="Abrahante J.E."/>
            <person name="Garbe J."/>
            <person name="Badalamenti J.P."/>
            <person name="Herman A."/>
            <person name="Mangelson H."/>
            <person name="Liachko I."/>
            <person name="Sullivan S."/>
            <person name="Sone E.D."/>
            <person name="Koren S."/>
            <person name="Silverstein K.A.T."/>
            <person name="Beckman K.B."/>
            <person name="Gohl D.M."/>
        </authorList>
    </citation>
    <scope>NUCLEOTIDE SEQUENCE</scope>
    <source>
        <strain evidence="1">Duluth1</strain>
        <tissue evidence="1">Whole animal</tissue>
    </source>
</reference>
<dbReference type="AlphaFoldDB" id="A0A9D4MXR2"/>
<protein>
    <submittedName>
        <fullName evidence="1">Uncharacterized protein</fullName>
    </submittedName>
</protein>
<reference evidence="1" key="2">
    <citation type="submission" date="2020-11" db="EMBL/GenBank/DDBJ databases">
        <authorList>
            <person name="McCartney M.A."/>
            <person name="Auch B."/>
            <person name="Kono T."/>
            <person name="Mallez S."/>
            <person name="Becker A."/>
            <person name="Gohl D.M."/>
            <person name="Silverstein K.A.T."/>
            <person name="Koren S."/>
            <person name="Bechman K.B."/>
            <person name="Herman A."/>
            <person name="Abrahante J.E."/>
            <person name="Garbe J."/>
        </authorList>
    </citation>
    <scope>NUCLEOTIDE SEQUENCE</scope>
    <source>
        <strain evidence="1">Duluth1</strain>
        <tissue evidence="1">Whole animal</tissue>
    </source>
</reference>
<dbReference type="Proteomes" id="UP000828390">
    <property type="component" value="Unassembled WGS sequence"/>
</dbReference>
<name>A0A9D4MXR2_DREPO</name>
<accession>A0A9D4MXR2</accession>
<proteinExistence type="predicted"/>
<evidence type="ECO:0000313" key="1">
    <source>
        <dbReference type="EMBL" id="KAH3883684.1"/>
    </source>
</evidence>
<evidence type="ECO:0000313" key="2">
    <source>
        <dbReference type="Proteomes" id="UP000828390"/>
    </source>
</evidence>
<gene>
    <name evidence="1" type="ORF">DPMN_007644</name>
</gene>